<keyword evidence="2" id="KW-1185">Reference proteome</keyword>
<proteinExistence type="predicted"/>
<evidence type="ECO:0000313" key="1">
    <source>
        <dbReference type="EMBL" id="KAL2641305.1"/>
    </source>
</evidence>
<organism evidence="1 2">
    <name type="scientific">Riccia fluitans</name>
    <dbReference type="NCBI Taxonomy" id="41844"/>
    <lineage>
        <taxon>Eukaryota</taxon>
        <taxon>Viridiplantae</taxon>
        <taxon>Streptophyta</taxon>
        <taxon>Embryophyta</taxon>
        <taxon>Marchantiophyta</taxon>
        <taxon>Marchantiopsida</taxon>
        <taxon>Marchantiidae</taxon>
        <taxon>Marchantiales</taxon>
        <taxon>Ricciaceae</taxon>
        <taxon>Riccia</taxon>
    </lineage>
</organism>
<comment type="caution">
    <text evidence="1">The sequence shown here is derived from an EMBL/GenBank/DDBJ whole genome shotgun (WGS) entry which is preliminary data.</text>
</comment>
<dbReference type="AlphaFoldDB" id="A0ABD1Z0S3"/>
<reference evidence="1 2" key="1">
    <citation type="submission" date="2024-09" db="EMBL/GenBank/DDBJ databases">
        <title>Chromosome-scale assembly of Riccia fluitans.</title>
        <authorList>
            <person name="Paukszto L."/>
            <person name="Sawicki J."/>
            <person name="Karawczyk K."/>
            <person name="Piernik-Szablinska J."/>
            <person name="Szczecinska M."/>
            <person name="Mazdziarz M."/>
        </authorList>
    </citation>
    <scope>NUCLEOTIDE SEQUENCE [LARGE SCALE GENOMIC DNA]</scope>
    <source>
        <strain evidence="1">Rf_01</strain>
        <tissue evidence="1">Aerial parts of the thallus</tissue>
    </source>
</reference>
<name>A0ABD1Z0S3_9MARC</name>
<gene>
    <name evidence="1" type="ORF">R1flu_008892</name>
</gene>
<accession>A0ABD1Z0S3</accession>
<sequence>MAVLQDGENREIRDKENILEQVNKYYKELHAQPAVSEAEKCEQREVLTLVDQLVSEEDNRRLMAIPEAEEINETIKALPSSKAPGEDGLPAEVLKELWEEIGENYINFIQEAWRSKRISQYNSGCRFGIEKTEEEQANDLHKKLQGKLAKWANRLLTWASRVLLLKHVLRALPIYQFLSLGLHKNSYKKLEVPCRAFLCVLRTQGIQLQRGRPVPTMAQHGVYRSPEARAKPELTLENRGSELERMAKALTVLEYPMRSRRNSG</sequence>
<evidence type="ECO:0000313" key="2">
    <source>
        <dbReference type="Proteomes" id="UP001605036"/>
    </source>
</evidence>
<dbReference type="EMBL" id="JBHFFA010000002">
    <property type="protein sequence ID" value="KAL2641305.1"/>
    <property type="molecule type" value="Genomic_DNA"/>
</dbReference>
<dbReference type="Proteomes" id="UP001605036">
    <property type="component" value="Unassembled WGS sequence"/>
</dbReference>
<protein>
    <submittedName>
        <fullName evidence="1">Uncharacterized protein</fullName>
    </submittedName>
</protein>